<reference evidence="1 2" key="1">
    <citation type="submission" date="2019-12" db="EMBL/GenBank/DDBJ databases">
        <authorList>
            <person name="Alioto T."/>
            <person name="Alioto T."/>
            <person name="Gomez Garrido J."/>
        </authorList>
    </citation>
    <scope>NUCLEOTIDE SEQUENCE [LARGE SCALE GENOMIC DNA]</scope>
</reference>
<sequence>MLSTKENKYRRPSIVGRPHWRPQNATVASTIMGVTCSVIAVVWDVESAGDRLNTLVGCGEMRG</sequence>
<protein>
    <submittedName>
        <fullName evidence="1">Uncharacterized protein</fullName>
    </submittedName>
</protein>
<gene>
    <name evidence="1" type="ORF">OLEA9_A070240</name>
</gene>
<dbReference type="Gramene" id="OE9A070240T1">
    <property type="protein sequence ID" value="OE9A070240C1"/>
    <property type="gene ID" value="OE9A070240"/>
</dbReference>
<dbReference type="AlphaFoldDB" id="A0A8S0UQR2"/>
<keyword evidence="2" id="KW-1185">Reference proteome</keyword>
<name>A0A8S0UQR2_OLEEU</name>
<dbReference type="Proteomes" id="UP000594638">
    <property type="component" value="Unassembled WGS sequence"/>
</dbReference>
<comment type="caution">
    <text evidence="1">The sequence shown here is derived from an EMBL/GenBank/DDBJ whole genome shotgun (WGS) entry which is preliminary data.</text>
</comment>
<evidence type="ECO:0000313" key="1">
    <source>
        <dbReference type="EMBL" id="CAA3020582.1"/>
    </source>
</evidence>
<proteinExistence type="predicted"/>
<organism evidence="1 2">
    <name type="scientific">Olea europaea subsp. europaea</name>
    <dbReference type="NCBI Taxonomy" id="158383"/>
    <lineage>
        <taxon>Eukaryota</taxon>
        <taxon>Viridiplantae</taxon>
        <taxon>Streptophyta</taxon>
        <taxon>Embryophyta</taxon>
        <taxon>Tracheophyta</taxon>
        <taxon>Spermatophyta</taxon>
        <taxon>Magnoliopsida</taxon>
        <taxon>eudicotyledons</taxon>
        <taxon>Gunneridae</taxon>
        <taxon>Pentapetalae</taxon>
        <taxon>asterids</taxon>
        <taxon>lamiids</taxon>
        <taxon>Lamiales</taxon>
        <taxon>Oleaceae</taxon>
        <taxon>Oleeae</taxon>
        <taxon>Olea</taxon>
    </lineage>
</organism>
<evidence type="ECO:0000313" key="2">
    <source>
        <dbReference type="Proteomes" id="UP000594638"/>
    </source>
</evidence>
<accession>A0A8S0UQR2</accession>
<dbReference type="EMBL" id="CACTIH010009040">
    <property type="protein sequence ID" value="CAA3020582.1"/>
    <property type="molecule type" value="Genomic_DNA"/>
</dbReference>